<proteinExistence type="predicted"/>
<dbReference type="PANTHER" id="PTHR43792:SF1">
    <property type="entry name" value="N-ACETYLTRANSFERASE DOMAIN-CONTAINING PROTEIN"/>
    <property type="match status" value="1"/>
</dbReference>
<dbReference type="GO" id="GO:0016747">
    <property type="term" value="F:acyltransferase activity, transferring groups other than amino-acyl groups"/>
    <property type="evidence" value="ECO:0007669"/>
    <property type="project" value="InterPro"/>
</dbReference>
<name>A0A9W6CM11_XANFL</name>
<sequence length="189" mass="21315">MRQPAMNAPTLATARLTLRSWRPSDRDGLWRMQSDPRTMEFLMPVPDRTASDAVADRAEAHFARHGFGLWVVEAPGVADFAGYCGLVHVPYTEHFTPAVEIGWRFDSAYWGRGYATEAARAALDFGFEKLGLDEIVAITVPVNLRSRAVMERLGMVRDENGDFDLPSTPPSHPLRRQVLYRLRRSQARS</sequence>
<dbReference type="Gene3D" id="3.40.630.30">
    <property type="match status" value="1"/>
</dbReference>
<evidence type="ECO:0000259" key="1">
    <source>
        <dbReference type="PROSITE" id="PS51186"/>
    </source>
</evidence>
<dbReference type="PANTHER" id="PTHR43792">
    <property type="entry name" value="GNAT FAMILY, PUTATIVE (AFU_ORTHOLOGUE AFUA_3G00765)-RELATED-RELATED"/>
    <property type="match status" value="1"/>
</dbReference>
<accession>A0A9W6CM11</accession>
<feature type="domain" description="N-acetyltransferase" evidence="1">
    <location>
        <begin position="16"/>
        <end position="175"/>
    </location>
</feature>
<dbReference type="Proteomes" id="UP001144397">
    <property type="component" value="Unassembled WGS sequence"/>
</dbReference>
<dbReference type="PROSITE" id="PS51186">
    <property type="entry name" value="GNAT"/>
    <property type="match status" value="1"/>
</dbReference>
<dbReference type="Pfam" id="PF13302">
    <property type="entry name" value="Acetyltransf_3"/>
    <property type="match status" value="1"/>
</dbReference>
<dbReference type="SUPFAM" id="SSF55729">
    <property type="entry name" value="Acyl-CoA N-acyltransferases (Nat)"/>
    <property type="match status" value="1"/>
</dbReference>
<dbReference type="InterPro" id="IPR016181">
    <property type="entry name" value="Acyl_CoA_acyltransferase"/>
</dbReference>
<dbReference type="InterPro" id="IPR051531">
    <property type="entry name" value="N-acetyltransferase"/>
</dbReference>
<evidence type="ECO:0000313" key="3">
    <source>
        <dbReference type="Proteomes" id="UP001144397"/>
    </source>
</evidence>
<reference evidence="2" key="1">
    <citation type="submission" date="2022-12" db="EMBL/GenBank/DDBJ databases">
        <title>Reference genome sequencing for broad-spectrum identification of bacterial and archaeal isolates by mass spectrometry.</title>
        <authorList>
            <person name="Sekiguchi Y."/>
            <person name="Tourlousse D.M."/>
        </authorList>
    </citation>
    <scope>NUCLEOTIDE SEQUENCE</scope>
    <source>
        <strain evidence="2">301</strain>
    </source>
</reference>
<protein>
    <submittedName>
        <fullName evidence="2">Acetyltransferase</fullName>
    </submittedName>
</protein>
<dbReference type="EMBL" id="BSDO01000002">
    <property type="protein sequence ID" value="GLI21714.1"/>
    <property type="molecule type" value="Genomic_DNA"/>
</dbReference>
<dbReference type="InterPro" id="IPR000182">
    <property type="entry name" value="GNAT_dom"/>
</dbReference>
<organism evidence="2 3">
    <name type="scientific">Xanthobacter flavus</name>
    <dbReference type="NCBI Taxonomy" id="281"/>
    <lineage>
        <taxon>Bacteria</taxon>
        <taxon>Pseudomonadati</taxon>
        <taxon>Pseudomonadota</taxon>
        <taxon>Alphaproteobacteria</taxon>
        <taxon>Hyphomicrobiales</taxon>
        <taxon>Xanthobacteraceae</taxon>
        <taxon>Xanthobacter</taxon>
    </lineage>
</organism>
<evidence type="ECO:0000313" key="2">
    <source>
        <dbReference type="EMBL" id="GLI21714.1"/>
    </source>
</evidence>
<dbReference type="AlphaFoldDB" id="A0A9W6CM11"/>
<gene>
    <name evidence="2" type="ORF">XFLAVUS301_13880</name>
</gene>
<comment type="caution">
    <text evidence="2">The sequence shown here is derived from an EMBL/GenBank/DDBJ whole genome shotgun (WGS) entry which is preliminary data.</text>
</comment>